<protein>
    <submittedName>
        <fullName evidence="1">Uncharacterized protein</fullName>
    </submittedName>
</protein>
<sequence>MKLLLYMRLLKNPSIPVVCHHIVNHQPPFVICDNRFTRSGHATSLKVNFGLWSIFSKQSSIISSAKILISRCGKKMPQIIWKKDQDKLCRQHIAGSNCSQAASTRVGKTKKKAREFIYLYGDYFSTPLSCRSTDRQLFDPSTGVLSHEYLLAFNALLICEMYGWRIAFTVLVDE</sequence>
<reference evidence="1" key="2">
    <citation type="submission" date="2020-05" db="UniProtKB">
        <authorList>
            <consortium name="EnsemblMetazoa"/>
        </authorList>
    </citation>
    <scope>IDENTIFICATION</scope>
    <source>
        <strain evidence="1">IAEA</strain>
    </source>
</reference>
<keyword evidence="2" id="KW-1185">Reference proteome</keyword>
<organism evidence="1 2">
    <name type="scientific">Glossina pallidipes</name>
    <name type="common">Tsetse fly</name>
    <dbReference type="NCBI Taxonomy" id="7398"/>
    <lineage>
        <taxon>Eukaryota</taxon>
        <taxon>Metazoa</taxon>
        <taxon>Ecdysozoa</taxon>
        <taxon>Arthropoda</taxon>
        <taxon>Hexapoda</taxon>
        <taxon>Insecta</taxon>
        <taxon>Pterygota</taxon>
        <taxon>Neoptera</taxon>
        <taxon>Endopterygota</taxon>
        <taxon>Diptera</taxon>
        <taxon>Brachycera</taxon>
        <taxon>Muscomorpha</taxon>
        <taxon>Hippoboscoidea</taxon>
        <taxon>Glossinidae</taxon>
        <taxon>Glossina</taxon>
    </lineage>
</organism>
<evidence type="ECO:0000313" key="1">
    <source>
        <dbReference type="EnsemblMetazoa" id="GPAI018806-PA"/>
    </source>
</evidence>
<dbReference type="VEuPathDB" id="VectorBase:GPAI018806"/>
<proteinExistence type="predicted"/>
<reference evidence="2" key="1">
    <citation type="submission" date="2014-03" db="EMBL/GenBank/DDBJ databases">
        <authorList>
            <person name="Aksoy S."/>
            <person name="Warren W."/>
            <person name="Wilson R.K."/>
        </authorList>
    </citation>
    <scope>NUCLEOTIDE SEQUENCE [LARGE SCALE GENOMIC DNA]</scope>
    <source>
        <strain evidence="2">IAEA</strain>
    </source>
</reference>
<evidence type="ECO:0000313" key="2">
    <source>
        <dbReference type="Proteomes" id="UP000092445"/>
    </source>
</evidence>
<name>A0A1A9ZM05_GLOPL</name>
<dbReference type="AlphaFoldDB" id="A0A1A9ZM05"/>
<accession>A0A1A9ZM05</accession>
<dbReference type="Proteomes" id="UP000092445">
    <property type="component" value="Unassembled WGS sequence"/>
</dbReference>
<dbReference type="EnsemblMetazoa" id="GPAI018806-RA">
    <property type="protein sequence ID" value="GPAI018806-PA"/>
    <property type="gene ID" value="GPAI018806"/>
</dbReference>